<dbReference type="InterPro" id="IPR011089">
    <property type="entry name" value="GmrSD_C"/>
</dbReference>
<dbReference type="PANTHER" id="PTHR35149:SF2">
    <property type="entry name" value="DUF262 DOMAIN-CONTAINING PROTEIN"/>
    <property type="match status" value="1"/>
</dbReference>
<evidence type="ECO:0000313" key="3">
    <source>
        <dbReference type="EMBL" id="WGK68885.1"/>
    </source>
</evidence>
<dbReference type="Proteomes" id="UP001228690">
    <property type="component" value="Chromosome"/>
</dbReference>
<protein>
    <submittedName>
        <fullName evidence="3">DUF262 domain-containing protein</fullName>
    </submittedName>
</protein>
<gene>
    <name evidence="3" type="ORF">P0082_10415</name>
</gene>
<evidence type="ECO:0000259" key="1">
    <source>
        <dbReference type="Pfam" id="PF03235"/>
    </source>
</evidence>
<feature type="domain" description="GmrSD restriction endonucleases N-terminal" evidence="1">
    <location>
        <begin position="11"/>
        <end position="217"/>
    </location>
</feature>
<keyword evidence="4" id="KW-1185">Reference proteome</keyword>
<organism evidence="3 4">
    <name type="scientific">Candidatus Haliotispira prima</name>
    <dbReference type="NCBI Taxonomy" id="3034016"/>
    <lineage>
        <taxon>Bacteria</taxon>
        <taxon>Pseudomonadati</taxon>
        <taxon>Spirochaetota</taxon>
        <taxon>Spirochaetia</taxon>
        <taxon>Spirochaetales</taxon>
        <taxon>Spirochaetaceae</taxon>
        <taxon>Candidatus Haliotispira</taxon>
    </lineage>
</organism>
<dbReference type="PANTHER" id="PTHR35149">
    <property type="entry name" value="SLL5132 PROTEIN"/>
    <property type="match status" value="1"/>
</dbReference>
<accession>A0ABY8MFV8</accession>
<dbReference type="InterPro" id="IPR004919">
    <property type="entry name" value="GmrSD_N"/>
</dbReference>
<sequence>MKAKEKRFLHFLEGSDKHFVIPVYQRNYDWKKEHCIQLYNDLIEVSKNDRTHFLGSIVSIYHDDGDDREYLIIDGQQRLTTISLLLLAIYKLIDENKVVSEISKEQIRDEYLINKYSKNDKKIRLKPVKNDKNAFSSLFKEEADYLRESNVTLNFYYFYNKIQENEISIDVLFSAIKQLVIVEIELKKGEDDPQLIFESLNSTGLDLTEADKVRNFVLMKETSTVQEEFYNNYWNKIELNTNYNVSDYIRHYLTIKERVIPNKDKVYLYFKNYVTGNISSNKDLLKDLLKYSSYYKRIIDAKCTGGGLELALSKVNRLESIVTYPFIMEAFDDCSNGIIREEDLEVIIKIIISFVFRRLICEIPPNALNKIFMVLGRRIKKYSDYKDNYVEIFKRVITLKKSYQRFPDDDEFSSKILIKDIYNFKNKNRLFLLEQLENFENKERVDVENLVSTNELTVEHIMPQTLSPAWRESLGEKHAEIKERYLNTIGNITLTGYNSEMSNKVFSEKRDMNKGFKESRLFLNNMLSTLSKWDESTIKQRANNLKDKALLIWKYPESNYKLVDDNTRLFTLDDDDKIFTGERIISFKLMENREIEVDSWKEFYKKISLLLYELDPIKFREIAKKNDYIYTGTILKGASKIDDFYLSSSFNVETFLSRLRVFVQGIGLNLDEVSFIIEEKQDVHDST</sequence>
<dbReference type="RefSeq" id="WP_326927072.1">
    <property type="nucleotide sequence ID" value="NZ_CP123443.1"/>
</dbReference>
<dbReference type="Pfam" id="PF07510">
    <property type="entry name" value="GmrSD_C"/>
    <property type="match status" value="1"/>
</dbReference>
<reference evidence="3 4" key="1">
    <citation type="submission" date="2023-04" db="EMBL/GenBank/DDBJ databases">
        <title>Spirochaete genome identified in red abalone sample constitutes a novel genus.</title>
        <authorList>
            <person name="Sharma S.P."/>
            <person name="Purcell C.M."/>
            <person name="Hyde J.R."/>
            <person name="Severin A.J."/>
        </authorList>
    </citation>
    <scope>NUCLEOTIDE SEQUENCE [LARGE SCALE GENOMIC DNA]</scope>
    <source>
        <strain evidence="3 4">SP-2023</strain>
    </source>
</reference>
<proteinExistence type="predicted"/>
<dbReference type="Pfam" id="PF03235">
    <property type="entry name" value="GmrSD_N"/>
    <property type="match status" value="1"/>
</dbReference>
<evidence type="ECO:0000259" key="2">
    <source>
        <dbReference type="Pfam" id="PF07510"/>
    </source>
</evidence>
<name>A0ABY8MFV8_9SPIO</name>
<feature type="domain" description="GmrSD restriction endonucleases C-terminal" evidence="2">
    <location>
        <begin position="407"/>
        <end position="545"/>
    </location>
</feature>
<dbReference type="EMBL" id="CP123443">
    <property type="protein sequence ID" value="WGK68885.1"/>
    <property type="molecule type" value="Genomic_DNA"/>
</dbReference>
<evidence type="ECO:0000313" key="4">
    <source>
        <dbReference type="Proteomes" id="UP001228690"/>
    </source>
</evidence>